<evidence type="ECO:0000256" key="3">
    <source>
        <dbReference type="ARBA" id="ARBA00022968"/>
    </source>
</evidence>
<dbReference type="InterPro" id="IPR040911">
    <property type="entry name" value="Exostosin_GT47"/>
</dbReference>
<keyword evidence="5" id="KW-0472">Membrane</keyword>
<evidence type="ECO:0000313" key="8">
    <source>
        <dbReference type="Proteomes" id="UP000825935"/>
    </source>
</evidence>
<keyword evidence="4" id="KW-0333">Golgi apparatus</keyword>
<dbReference type="Proteomes" id="UP000825935">
    <property type="component" value="Chromosome 31"/>
</dbReference>
<evidence type="ECO:0000256" key="2">
    <source>
        <dbReference type="ARBA" id="ARBA00010271"/>
    </source>
</evidence>
<dbReference type="GO" id="GO:0010417">
    <property type="term" value="P:glucuronoxylan biosynthetic process"/>
    <property type="evidence" value="ECO:0007669"/>
    <property type="project" value="TreeGrafter"/>
</dbReference>
<evidence type="ECO:0000256" key="4">
    <source>
        <dbReference type="ARBA" id="ARBA00023034"/>
    </source>
</evidence>
<dbReference type="GO" id="GO:0000139">
    <property type="term" value="C:Golgi membrane"/>
    <property type="evidence" value="ECO:0007669"/>
    <property type="project" value="UniProtKB-SubCell"/>
</dbReference>
<feature type="transmembrane region" description="Helical" evidence="5">
    <location>
        <begin position="54"/>
        <end position="72"/>
    </location>
</feature>
<dbReference type="PANTHER" id="PTHR11062">
    <property type="entry name" value="EXOSTOSIN HEPARAN SULFATE GLYCOSYLTRANSFERASE -RELATED"/>
    <property type="match status" value="1"/>
</dbReference>
<accession>A0A8T2QXF5</accession>
<reference evidence="7" key="1">
    <citation type="submission" date="2021-08" db="EMBL/GenBank/DDBJ databases">
        <title>WGS assembly of Ceratopteris richardii.</title>
        <authorList>
            <person name="Marchant D.B."/>
            <person name="Chen G."/>
            <person name="Jenkins J."/>
            <person name="Shu S."/>
            <person name="Leebens-Mack J."/>
            <person name="Grimwood J."/>
            <person name="Schmutz J."/>
            <person name="Soltis P."/>
            <person name="Soltis D."/>
            <person name="Chen Z.-H."/>
        </authorList>
    </citation>
    <scope>NUCLEOTIDE SEQUENCE</scope>
    <source>
        <strain evidence="7">Whitten #5841</strain>
        <tissue evidence="7">Leaf</tissue>
    </source>
</reference>
<comment type="caution">
    <text evidence="7">The sequence shown here is derived from an EMBL/GenBank/DDBJ whole genome shotgun (WGS) entry which is preliminary data.</text>
</comment>
<dbReference type="EMBL" id="CM035436">
    <property type="protein sequence ID" value="KAH7288013.1"/>
    <property type="molecule type" value="Genomic_DNA"/>
</dbReference>
<evidence type="ECO:0000313" key="7">
    <source>
        <dbReference type="EMBL" id="KAH7288013.1"/>
    </source>
</evidence>
<dbReference type="AlphaFoldDB" id="A0A8T2QXF5"/>
<dbReference type="GO" id="GO:0016757">
    <property type="term" value="F:glycosyltransferase activity"/>
    <property type="evidence" value="ECO:0007669"/>
    <property type="project" value="InterPro"/>
</dbReference>
<organism evidence="7 8">
    <name type="scientific">Ceratopteris richardii</name>
    <name type="common">Triangle waterfern</name>
    <dbReference type="NCBI Taxonomy" id="49495"/>
    <lineage>
        <taxon>Eukaryota</taxon>
        <taxon>Viridiplantae</taxon>
        <taxon>Streptophyta</taxon>
        <taxon>Embryophyta</taxon>
        <taxon>Tracheophyta</taxon>
        <taxon>Polypodiopsida</taxon>
        <taxon>Polypodiidae</taxon>
        <taxon>Polypodiales</taxon>
        <taxon>Pteridineae</taxon>
        <taxon>Pteridaceae</taxon>
        <taxon>Parkerioideae</taxon>
        <taxon>Ceratopteris</taxon>
    </lineage>
</organism>
<evidence type="ECO:0000256" key="5">
    <source>
        <dbReference type="SAM" id="Phobius"/>
    </source>
</evidence>
<evidence type="ECO:0000259" key="6">
    <source>
        <dbReference type="Pfam" id="PF03016"/>
    </source>
</evidence>
<dbReference type="OMA" id="VCQEVEH"/>
<keyword evidence="5" id="KW-1133">Transmembrane helix</keyword>
<dbReference type="InterPro" id="IPR004263">
    <property type="entry name" value="Exostosin"/>
</dbReference>
<dbReference type="OrthoDB" id="1924787at2759"/>
<dbReference type="Pfam" id="PF03016">
    <property type="entry name" value="Exostosin_GT47"/>
    <property type="match status" value="1"/>
</dbReference>
<comment type="subcellular location">
    <subcellularLocation>
        <location evidence="1">Golgi apparatus membrane</location>
        <topology evidence="1">Single-pass type II membrane protein</topology>
    </subcellularLocation>
</comment>
<feature type="domain" description="Exostosin GT47" evidence="6">
    <location>
        <begin position="160"/>
        <end position="457"/>
    </location>
</feature>
<evidence type="ECO:0000256" key="1">
    <source>
        <dbReference type="ARBA" id="ARBA00004323"/>
    </source>
</evidence>
<keyword evidence="8" id="KW-1185">Reference proteome</keyword>
<proteinExistence type="inferred from homology"/>
<gene>
    <name evidence="7" type="ORF">KP509_31G007300</name>
</gene>
<keyword evidence="5" id="KW-0812">Transmembrane</keyword>
<dbReference type="PANTHER" id="PTHR11062:SF229">
    <property type="entry name" value="GLUCURONOXYLAN GLUCURONOSYLTRANSFERASE IRX7-RELATED"/>
    <property type="match status" value="1"/>
</dbReference>
<comment type="similarity">
    <text evidence="2">Belongs to the glycosyltransferase 47 family.</text>
</comment>
<name>A0A8T2QXF5_CERRI</name>
<sequence length="513" mass="58616">MTIIMERIPRGAVLKDRYNAAVVMGASVKFKSPSKCAKGAVLMERMQDRLWRQYVKAGLLCVSVFFVLILMLRQDWLPRFSESDAVELVPPSIHRSLDTKSVNLVPGFYSKPLMLGLREEEVLQGRRKGRLKDVRLMSSRFRNHSMIIGKEFSNPLGLFKNIKIYIYELPTSFNTDWLQNDRCSSHLFAAEVAIHQRLLSSPVRTLEPAEADYFFVPVYVSCNFNTTTGFPSLSHARALLGSAVKFISHKMPYWNLRKGSDHVFVATHDYGPCFHTMEDLAVSTGIPGFLRNAIILQTFGRTDKHVCQSSNSITIPPFVQPPAGNLDWSPDQNRRDIWAYFRGKIEIHPKNISGRVYSRGVRSKIWQKFGRHRSRFFIKRDRSSNYQSEIQRSVFCLCPLGWAPWSPRIVESAILGCIPVIIADKIALPYSHVIDWPKISVTVSEKDVGKLGKILDRVIRTNLTTIQENLWNIKYRKALLYMDPLTPGDATWQVLELLAQKAINRSYHGVQSV</sequence>
<keyword evidence="3" id="KW-0735">Signal-anchor</keyword>
<protein>
    <recommendedName>
        <fullName evidence="6">Exostosin GT47 domain-containing protein</fullName>
    </recommendedName>
</protein>